<feature type="region of interest" description="Disordered" evidence="1">
    <location>
        <begin position="13"/>
        <end position="33"/>
    </location>
</feature>
<proteinExistence type="predicted"/>
<protein>
    <submittedName>
        <fullName evidence="2">Uncharacterized protein</fullName>
    </submittedName>
</protein>
<evidence type="ECO:0000313" key="3">
    <source>
        <dbReference type="Proteomes" id="UP001054857"/>
    </source>
</evidence>
<organism evidence="2 3">
    <name type="scientific">Astrephomene gubernaculifera</name>
    <dbReference type="NCBI Taxonomy" id="47775"/>
    <lineage>
        <taxon>Eukaryota</taxon>
        <taxon>Viridiplantae</taxon>
        <taxon>Chlorophyta</taxon>
        <taxon>core chlorophytes</taxon>
        <taxon>Chlorophyceae</taxon>
        <taxon>CS clade</taxon>
        <taxon>Chlamydomonadales</taxon>
        <taxon>Astrephomenaceae</taxon>
        <taxon>Astrephomene</taxon>
    </lineage>
</organism>
<accession>A0AAD3HK82</accession>
<name>A0AAD3HK82_9CHLO</name>
<evidence type="ECO:0000256" key="1">
    <source>
        <dbReference type="SAM" id="MobiDB-lite"/>
    </source>
</evidence>
<feature type="compositionally biased region" description="Gly residues" evidence="1">
    <location>
        <begin position="90"/>
        <end position="100"/>
    </location>
</feature>
<dbReference type="EMBL" id="BMAR01000007">
    <property type="protein sequence ID" value="GFR44374.1"/>
    <property type="molecule type" value="Genomic_DNA"/>
</dbReference>
<feature type="non-terminal residue" evidence="2">
    <location>
        <position position="1"/>
    </location>
</feature>
<reference evidence="2 3" key="1">
    <citation type="journal article" date="2021" name="Sci. Rep.">
        <title>Genome sequencing of the multicellular alga Astrephomene provides insights into convergent evolution of germ-soma differentiation.</title>
        <authorList>
            <person name="Yamashita S."/>
            <person name="Yamamoto K."/>
            <person name="Matsuzaki R."/>
            <person name="Suzuki S."/>
            <person name="Yamaguchi H."/>
            <person name="Hirooka S."/>
            <person name="Minakuchi Y."/>
            <person name="Miyagishima S."/>
            <person name="Kawachi M."/>
            <person name="Toyoda A."/>
            <person name="Nozaki H."/>
        </authorList>
    </citation>
    <scope>NUCLEOTIDE SEQUENCE [LARGE SCALE GENOMIC DNA]</scope>
    <source>
        <strain evidence="2 3">NIES-4017</strain>
    </source>
</reference>
<keyword evidence="3" id="KW-1185">Reference proteome</keyword>
<feature type="non-terminal residue" evidence="2">
    <location>
        <position position="144"/>
    </location>
</feature>
<gene>
    <name evidence="2" type="ORF">Agub_g5524</name>
</gene>
<dbReference type="AlphaFoldDB" id="A0AAD3HK82"/>
<comment type="caution">
    <text evidence="2">The sequence shown here is derived from an EMBL/GenBank/DDBJ whole genome shotgun (WGS) entry which is preliminary data.</text>
</comment>
<feature type="region of interest" description="Disordered" evidence="1">
    <location>
        <begin position="88"/>
        <end position="108"/>
    </location>
</feature>
<sequence>RYWCEPQLPWRRRRAVRQGDSGSGGSTTDAVQPPVVTGRGVVAWIDKYGSGYEPLSWQPPSPAHLSAASSLLHSQLLGAVRRVKQAAAGAAGGSSGGSRGGPSASSSSGSWDAATKLLVRGELLKINGLLVGTLSLLRDFGFGG</sequence>
<evidence type="ECO:0000313" key="2">
    <source>
        <dbReference type="EMBL" id="GFR44374.1"/>
    </source>
</evidence>
<dbReference type="Proteomes" id="UP001054857">
    <property type="component" value="Unassembled WGS sequence"/>
</dbReference>